<dbReference type="InterPro" id="IPR007246">
    <property type="entry name" value="Gaa1"/>
</dbReference>
<dbReference type="Pfam" id="PF04114">
    <property type="entry name" value="Gaa1"/>
    <property type="match status" value="1"/>
</dbReference>
<dbReference type="PANTHER" id="PTHR13304">
    <property type="entry name" value="GLYCOSYLPHOSPHATIDYLINOSITOL ANCHOR ATTACHMENT 1 PROTEIN"/>
    <property type="match status" value="1"/>
</dbReference>
<dbReference type="GO" id="GO:0016255">
    <property type="term" value="P:attachment of GPI anchor to protein"/>
    <property type="evidence" value="ECO:0007669"/>
    <property type="project" value="TreeGrafter"/>
</dbReference>
<dbReference type="STRING" id="43041.A0A182K6W2"/>
<evidence type="ECO:0000313" key="15">
    <source>
        <dbReference type="Proteomes" id="UP000075881"/>
    </source>
</evidence>
<name>A0A182K6W2_9DIPT</name>
<reference evidence="14" key="2">
    <citation type="submission" date="2020-05" db="UniProtKB">
        <authorList>
            <consortium name="EnsemblMetazoa"/>
        </authorList>
    </citation>
    <scope>IDENTIFICATION</scope>
    <source>
        <strain evidence="14">ACHKN1017</strain>
    </source>
</reference>
<keyword evidence="15" id="KW-1185">Reference proteome</keyword>
<dbReference type="EnsemblMetazoa" id="ACHR006497-RA">
    <property type="protein sequence ID" value="ACHR006497-PA"/>
    <property type="gene ID" value="ACHR006497"/>
</dbReference>
<feature type="transmembrane region" description="Helical" evidence="13">
    <location>
        <begin position="473"/>
        <end position="497"/>
    </location>
</feature>
<evidence type="ECO:0000256" key="13">
    <source>
        <dbReference type="SAM" id="Phobius"/>
    </source>
</evidence>
<evidence type="ECO:0000256" key="3">
    <source>
        <dbReference type="ARBA" id="ARBA00022824"/>
    </source>
</evidence>
<keyword evidence="3" id="KW-0256">Endoplasmic reticulum</keyword>
<feature type="transmembrane region" description="Helical" evidence="13">
    <location>
        <begin position="426"/>
        <end position="452"/>
    </location>
</feature>
<sequence length="646" mass="71766">MGLLTNPSISQKAKYCRKLVRYNTAICLTLYLLGVAFFCVLPDANFNSGTYFSENALLPGLVNSELEMETVNLVKSLSGELQRERENYPKGVPYPWLLAKMRRFGLETHTHNFTLNYPFGGGKRFKGENVYGILRAPRIASTEAIVISVPYRPPETVHTDVSAGVPLMLAFADFARRKKYWAKDIIFLVTEQEQLGMQAWLEAYHGGEDGRILDSGMLRARAGSIQAALNLEVQSLDISHINLKIEGLNGQLPNLDLHNLVQKLSSKNGIIAGYKQSSSSPKRSFRYQDKLLNLLSMVFSQASGVPTGNHGLFHKYGIEALTLEAIKRERAQQQFQEVGSMLRIIEGISRSLNNLLERFHQSFFFYLLVSNDRFVSIGDYMPSLALMAGSLLIKAFIHYLSMYYSADENGAEKSEDTNMVEAKQKGGINIGYFSVGIVLLVAHSIGALMVLLPQSKPISQYLHEADLSTQFGLFSLFVAVLVVALTLPAFCALSGINGEALHVAVLLELGTVLLAVGMLNFSLGFSLAVLLVPFIILIRPAASHGAKLLCRLCCLLINPLVVLYCVLLALTWYLFPELAFKPLLNKALTATMDALTYSVVDSMIYGNWLFDMVSLIFVPCWVLLWVLLFPKTVVNDHQKANLKPQQ</sequence>
<dbReference type="FunFam" id="3.40.630.10:FF:000047">
    <property type="entry name" value="Glycosylphosphatidylinositol anchor attachment 1 protein"/>
    <property type="match status" value="1"/>
</dbReference>
<evidence type="ECO:0000256" key="10">
    <source>
        <dbReference type="ARBA" id="ARBA00093557"/>
    </source>
</evidence>
<organism evidence="14 15">
    <name type="scientific">Anopheles christyi</name>
    <dbReference type="NCBI Taxonomy" id="43041"/>
    <lineage>
        <taxon>Eukaryota</taxon>
        <taxon>Metazoa</taxon>
        <taxon>Ecdysozoa</taxon>
        <taxon>Arthropoda</taxon>
        <taxon>Hexapoda</taxon>
        <taxon>Insecta</taxon>
        <taxon>Pterygota</taxon>
        <taxon>Neoptera</taxon>
        <taxon>Endopterygota</taxon>
        <taxon>Diptera</taxon>
        <taxon>Nematocera</taxon>
        <taxon>Culicoidea</taxon>
        <taxon>Culicidae</taxon>
        <taxon>Anophelinae</taxon>
        <taxon>Anopheles</taxon>
    </lineage>
</organism>
<feature type="transmembrane region" description="Helical" evidence="13">
    <location>
        <begin position="608"/>
        <end position="629"/>
    </location>
</feature>
<proteinExistence type="predicted"/>
<accession>A0A182K6W2</accession>
<comment type="subunit">
    <text evidence="10">Heteropentamer. Part of the GPI-anchor transamidase complex, consisting of PIGK, PIGT, PIGS, PIGU and GAA1. Interacts with PIGK.</text>
</comment>
<dbReference type="VEuPathDB" id="VectorBase:ACHR006497"/>
<keyword evidence="7" id="KW-0325">Glycoprotein</keyword>
<comment type="subcellular location">
    <subcellularLocation>
        <location evidence="1">Endoplasmic reticulum membrane</location>
        <topology evidence="1">Multi-pass membrane protein</topology>
    </subcellularLocation>
</comment>
<evidence type="ECO:0000256" key="4">
    <source>
        <dbReference type="ARBA" id="ARBA00022989"/>
    </source>
</evidence>
<feature type="transmembrane region" description="Helical" evidence="13">
    <location>
        <begin position="20"/>
        <end position="41"/>
    </location>
</feature>
<dbReference type="GO" id="GO:0042765">
    <property type="term" value="C:GPI-anchor transamidase complex"/>
    <property type="evidence" value="ECO:0007669"/>
    <property type="project" value="InterPro"/>
</dbReference>
<evidence type="ECO:0000256" key="8">
    <source>
        <dbReference type="ARBA" id="ARBA00083563"/>
    </source>
</evidence>
<reference evidence="15" key="1">
    <citation type="submission" date="2013-03" db="EMBL/GenBank/DDBJ databases">
        <title>The Genome Sequence of Anopheles christyi ACHKN1017.</title>
        <authorList>
            <consortium name="The Broad Institute Genomics Platform"/>
            <person name="Neafsey D.E."/>
            <person name="Besansky N."/>
            <person name="Walker B."/>
            <person name="Young S.K."/>
            <person name="Zeng Q."/>
            <person name="Gargeya S."/>
            <person name="Fitzgerald M."/>
            <person name="Haas B."/>
            <person name="Abouelleil A."/>
            <person name="Allen A.W."/>
            <person name="Alvarado L."/>
            <person name="Arachchi H.M."/>
            <person name="Berlin A.M."/>
            <person name="Chapman S.B."/>
            <person name="Gainer-Dewar J."/>
            <person name="Goldberg J."/>
            <person name="Griggs A."/>
            <person name="Gujja S."/>
            <person name="Hansen M."/>
            <person name="Howarth C."/>
            <person name="Imamovic A."/>
            <person name="Ireland A."/>
            <person name="Larimer J."/>
            <person name="McCowan C."/>
            <person name="Murphy C."/>
            <person name="Pearson M."/>
            <person name="Poon T.W."/>
            <person name="Priest M."/>
            <person name="Roberts A."/>
            <person name="Saif S."/>
            <person name="Shea T."/>
            <person name="Sisk P."/>
            <person name="Sykes S."/>
            <person name="Wortman J."/>
            <person name="Nusbaum C."/>
            <person name="Birren B."/>
        </authorList>
    </citation>
    <scope>NUCLEOTIDE SEQUENCE [LARGE SCALE GENOMIC DNA]</scope>
    <source>
        <strain evidence="15">ACHKN1017</strain>
    </source>
</reference>
<evidence type="ECO:0000256" key="7">
    <source>
        <dbReference type="ARBA" id="ARBA00023180"/>
    </source>
</evidence>
<evidence type="ECO:0000256" key="5">
    <source>
        <dbReference type="ARBA" id="ARBA00023136"/>
    </source>
</evidence>
<keyword evidence="6" id="KW-1015">Disulfide bond</keyword>
<evidence type="ECO:0000256" key="9">
    <source>
        <dbReference type="ARBA" id="ARBA00093336"/>
    </source>
</evidence>
<feature type="transmembrane region" description="Helical" evidence="13">
    <location>
        <begin position="548"/>
        <end position="575"/>
    </location>
</feature>
<evidence type="ECO:0000256" key="2">
    <source>
        <dbReference type="ARBA" id="ARBA00022692"/>
    </source>
</evidence>
<protein>
    <recommendedName>
        <fullName evidence="11">GPI-anchor transamidase component GPAA1</fullName>
    </recommendedName>
    <alternativeName>
        <fullName evidence="8">GAA1 protein homolog</fullName>
    </alternativeName>
    <alternativeName>
        <fullName evidence="12">Glycosylphosphatidylinositol anchor attachment 1 protein</fullName>
    </alternativeName>
</protein>
<dbReference type="PANTHER" id="PTHR13304:SF0">
    <property type="entry name" value="GLYCOSYLPHOSPHATIDYLINOSITOL ANCHOR ATTACHMENT 1 PROTEIN"/>
    <property type="match status" value="1"/>
</dbReference>
<keyword evidence="5 13" id="KW-0472">Membrane</keyword>
<evidence type="ECO:0000256" key="12">
    <source>
        <dbReference type="ARBA" id="ARBA00093661"/>
    </source>
</evidence>
<comment type="function">
    <text evidence="9">Component of the glycosylphosphatidylinositol-anchor (GPI-anchor) transamidase (GPI-T) complex that catalyzes the formation of the linkage between a proprotein and a GPI-anchor and participates in GPI anchored protein biosynthesis. Binds GPI-anchor.</text>
</comment>
<feature type="transmembrane region" description="Helical" evidence="13">
    <location>
        <begin position="384"/>
        <end position="406"/>
    </location>
</feature>
<evidence type="ECO:0000313" key="14">
    <source>
        <dbReference type="EnsemblMetazoa" id="ACHR006497-PA"/>
    </source>
</evidence>
<keyword evidence="4 13" id="KW-1133">Transmembrane helix</keyword>
<dbReference type="Gene3D" id="3.40.630.10">
    <property type="entry name" value="Zn peptidases"/>
    <property type="match status" value="1"/>
</dbReference>
<dbReference type="AlphaFoldDB" id="A0A182K6W2"/>
<keyword evidence="2 13" id="KW-0812">Transmembrane</keyword>
<dbReference type="PIRSF" id="PIRSF036762">
    <property type="entry name" value="GAA1"/>
    <property type="match status" value="1"/>
</dbReference>
<evidence type="ECO:0000256" key="1">
    <source>
        <dbReference type="ARBA" id="ARBA00004477"/>
    </source>
</evidence>
<dbReference type="Proteomes" id="UP000075881">
    <property type="component" value="Unassembled WGS sequence"/>
</dbReference>
<evidence type="ECO:0000256" key="6">
    <source>
        <dbReference type="ARBA" id="ARBA00023157"/>
    </source>
</evidence>
<feature type="transmembrane region" description="Helical" evidence="13">
    <location>
        <begin position="509"/>
        <end position="536"/>
    </location>
</feature>
<evidence type="ECO:0000256" key="11">
    <source>
        <dbReference type="ARBA" id="ARBA00093619"/>
    </source>
</evidence>